<evidence type="ECO:0000313" key="5">
    <source>
        <dbReference type="EMBL" id="TMQ67333.1"/>
    </source>
</evidence>
<feature type="signal peptide" evidence="3">
    <location>
        <begin position="1"/>
        <end position="21"/>
    </location>
</feature>
<accession>A0A538TUM2</accession>
<keyword evidence="3" id="KW-0732">Signal</keyword>
<dbReference type="InterPro" id="IPR000297">
    <property type="entry name" value="PPIase_PpiC"/>
</dbReference>
<dbReference type="PROSITE" id="PS50198">
    <property type="entry name" value="PPIC_PPIASE_2"/>
    <property type="match status" value="1"/>
</dbReference>
<dbReference type="SUPFAM" id="SSF54534">
    <property type="entry name" value="FKBP-like"/>
    <property type="match status" value="1"/>
</dbReference>
<evidence type="ECO:0000259" key="4">
    <source>
        <dbReference type="PROSITE" id="PS50198"/>
    </source>
</evidence>
<feature type="region of interest" description="Disordered" evidence="2">
    <location>
        <begin position="22"/>
        <end position="75"/>
    </location>
</feature>
<dbReference type="Pfam" id="PF13616">
    <property type="entry name" value="Rotamase_3"/>
    <property type="match status" value="1"/>
</dbReference>
<reference evidence="5 6" key="1">
    <citation type="journal article" date="2019" name="Nat. Microbiol.">
        <title>Mediterranean grassland soil C-N compound turnover is dependent on rainfall and depth, and is mediated by genomically divergent microorganisms.</title>
        <authorList>
            <person name="Diamond S."/>
            <person name="Andeer P.F."/>
            <person name="Li Z."/>
            <person name="Crits-Christoph A."/>
            <person name="Burstein D."/>
            <person name="Anantharaman K."/>
            <person name="Lane K.R."/>
            <person name="Thomas B.C."/>
            <person name="Pan C."/>
            <person name="Northen T.R."/>
            <person name="Banfield J.F."/>
        </authorList>
    </citation>
    <scope>NUCLEOTIDE SEQUENCE [LARGE SCALE GENOMIC DNA]</scope>
    <source>
        <strain evidence="5">WS_9</strain>
    </source>
</reference>
<evidence type="ECO:0000256" key="1">
    <source>
        <dbReference type="PROSITE-ProRule" id="PRU00278"/>
    </source>
</evidence>
<gene>
    <name evidence="5" type="ORF">E6K79_00010</name>
</gene>
<keyword evidence="1" id="KW-0697">Rotamase</keyword>
<keyword evidence="1" id="KW-0413">Isomerase</keyword>
<dbReference type="Proteomes" id="UP000317691">
    <property type="component" value="Unassembled WGS sequence"/>
</dbReference>
<evidence type="ECO:0000256" key="2">
    <source>
        <dbReference type="SAM" id="MobiDB-lite"/>
    </source>
</evidence>
<protein>
    <recommendedName>
        <fullName evidence="4">PpiC domain-containing protein</fullName>
    </recommendedName>
</protein>
<comment type="caution">
    <text evidence="5">The sequence shown here is derived from an EMBL/GenBank/DDBJ whole genome shotgun (WGS) entry which is preliminary data.</text>
</comment>
<dbReference type="AlphaFoldDB" id="A0A538TUM2"/>
<name>A0A538TUM2_UNCEI</name>
<feature type="chain" id="PRO_5022031866" description="PpiC domain-containing protein" evidence="3">
    <location>
        <begin position="22"/>
        <end position="202"/>
    </location>
</feature>
<dbReference type="GO" id="GO:0003755">
    <property type="term" value="F:peptidyl-prolyl cis-trans isomerase activity"/>
    <property type="evidence" value="ECO:0007669"/>
    <property type="project" value="UniProtKB-KW"/>
</dbReference>
<feature type="compositionally biased region" description="Basic residues" evidence="2">
    <location>
        <begin position="56"/>
        <end position="66"/>
    </location>
</feature>
<sequence length="202" mass="21189">MIGRILAGVLIAALCTGVAGAGPADSTKAVPDYPPTQQGGQVTDNDRAPVGTKAKAQPKKPKKSKSGGKSMTAAGTMPVKPAIAPAHVEVQHILIGFSGSVPGKNITRTKEEAMKLAHEILDKARKGANFDSLVAKYTDDSPPGIYKMAAEGVPPLMSEYGRKQMVPAFGNVGFAISPGNIDIAEYDPTTSPFGWHIIKRLR</sequence>
<dbReference type="Gene3D" id="3.10.50.40">
    <property type="match status" value="1"/>
</dbReference>
<evidence type="ECO:0000256" key="3">
    <source>
        <dbReference type="SAM" id="SignalP"/>
    </source>
</evidence>
<proteinExistence type="predicted"/>
<dbReference type="InterPro" id="IPR046357">
    <property type="entry name" value="PPIase_dom_sf"/>
</dbReference>
<dbReference type="EMBL" id="VBOZ01000001">
    <property type="protein sequence ID" value="TMQ67333.1"/>
    <property type="molecule type" value="Genomic_DNA"/>
</dbReference>
<feature type="domain" description="PpiC" evidence="4">
    <location>
        <begin position="85"/>
        <end position="202"/>
    </location>
</feature>
<evidence type="ECO:0000313" key="6">
    <source>
        <dbReference type="Proteomes" id="UP000317691"/>
    </source>
</evidence>
<organism evidence="5 6">
    <name type="scientific">Eiseniibacteriota bacterium</name>
    <dbReference type="NCBI Taxonomy" id="2212470"/>
    <lineage>
        <taxon>Bacteria</taxon>
        <taxon>Candidatus Eiseniibacteriota</taxon>
    </lineage>
</organism>